<dbReference type="AlphaFoldDB" id="A0A0N5BJL7"/>
<proteinExistence type="predicted"/>
<evidence type="ECO:0000313" key="4">
    <source>
        <dbReference type="WBParaSite" id="SPAL_0000614100.1"/>
    </source>
</evidence>
<keyword evidence="3" id="KW-1185">Reference proteome</keyword>
<feature type="compositionally biased region" description="Basic and acidic residues" evidence="1">
    <location>
        <begin position="774"/>
        <end position="785"/>
    </location>
</feature>
<dbReference type="Proteomes" id="UP000046392">
    <property type="component" value="Unplaced"/>
</dbReference>
<evidence type="ECO:0000256" key="2">
    <source>
        <dbReference type="SAM" id="Phobius"/>
    </source>
</evidence>
<keyword evidence="2" id="KW-1133">Transmembrane helix</keyword>
<feature type="compositionally biased region" description="Basic residues" evidence="1">
    <location>
        <begin position="760"/>
        <end position="770"/>
    </location>
</feature>
<feature type="region of interest" description="Disordered" evidence="1">
    <location>
        <begin position="565"/>
        <end position="589"/>
    </location>
</feature>
<reference evidence="4" key="1">
    <citation type="submission" date="2017-02" db="UniProtKB">
        <authorList>
            <consortium name="WormBaseParasite"/>
        </authorList>
    </citation>
    <scope>IDENTIFICATION</scope>
</reference>
<organism evidence="3 4">
    <name type="scientific">Strongyloides papillosus</name>
    <name type="common">Intestinal threadworm</name>
    <dbReference type="NCBI Taxonomy" id="174720"/>
    <lineage>
        <taxon>Eukaryota</taxon>
        <taxon>Metazoa</taxon>
        <taxon>Ecdysozoa</taxon>
        <taxon>Nematoda</taxon>
        <taxon>Chromadorea</taxon>
        <taxon>Rhabditida</taxon>
        <taxon>Tylenchina</taxon>
        <taxon>Panagrolaimomorpha</taxon>
        <taxon>Strongyloidoidea</taxon>
        <taxon>Strongyloididae</taxon>
        <taxon>Strongyloides</taxon>
    </lineage>
</organism>
<feature type="compositionally biased region" description="Polar residues" evidence="1">
    <location>
        <begin position="565"/>
        <end position="575"/>
    </location>
</feature>
<dbReference type="WBParaSite" id="SPAL_0000614100.1">
    <property type="protein sequence ID" value="SPAL_0000614100.1"/>
    <property type="gene ID" value="SPAL_0000614100"/>
</dbReference>
<feature type="compositionally biased region" description="Polar residues" evidence="1">
    <location>
        <begin position="731"/>
        <end position="746"/>
    </location>
</feature>
<protein>
    <submittedName>
        <fullName evidence="4">CCHC-type domain-containing protein</fullName>
    </submittedName>
</protein>
<keyword evidence="2" id="KW-0472">Membrane</keyword>
<keyword evidence="2" id="KW-0812">Transmembrane</keyword>
<sequence length="819" mass="96424">MTAVRNLMPDIHPREELKYCLGMFVGMPLNNRLSEFYQIVRNSYIWKFMQTFDVRMIEEIKQSEYKSVIEYNARFLRKLNELCPEYEGMVYKIIDLGGSLYERKFLKCDLFNVLNNGLKLNIGKRNLAIFGKEKYLECNTKKVELLEGQISEKEKIDKDKNFTKENKMFRVMRRKITCQNCGKERHFIRFCLGKKNKTIWINAAYKTKDTSKPEGETKSLMAMSTIKPRKNYKKEYQENRNEIMTKKIIKEKGLWNEKIKKFPYKIIKLTLNLRQLIAVLGIMALLPTVRTTSDPKYVGDIFRVTNENTNCKVFKYIPMLGENNIFLTVNGTDRLRFEARKDTFKKCNCGRGDKGFYNETTKDCYIPTNTTIHFEGEDLEWSQPEMEMAAGNNVLGGHWIIWNKYVITKQKSNTLPKDISTTPFINLQRTLGNYNTVKKVGKGEKQLRKFYQERLKVFETIEVQEQVVKPRLENNNNSADIRQLTDQLEYQSSTLILSNDSGIRKTVNNFKFVLNLNSSILNNKNTQEQPNDIKNSFLQQETPFRTKKVMNQHDRTENHYFNQFQPNLSSTQNRPLSKKKLQKGQKQQSTRSIIKIIKNAKRQKTQGFIEEKTQFFEFIDNLYVIIVIFICIFTSFKTYMKRETVKVLVNNTIKKLRMTSNDEQIELRVIRQDELGSQQERLIMKPNNSNNEVETMQNAENELLSICDPKEVKYDSSDLKPIELYERDTNKSSSKTAQQSSINHSPYASIRMKDQVNKHSSWKKEKRRNFYKSNPEDDKNSKIEDQNLTTSAYPNVPTKIFKNRFRKGYLSDTHGNRKH</sequence>
<feature type="transmembrane region" description="Helical" evidence="2">
    <location>
        <begin position="622"/>
        <end position="640"/>
    </location>
</feature>
<feature type="region of interest" description="Disordered" evidence="1">
    <location>
        <begin position="724"/>
        <end position="795"/>
    </location>
</feature>
<evidence type="ECO:0000256" key="1">
    <source>
        <dbReference type="SAM" id="MobiDB-lite"/>
    </source>
</evidence>
<accession>A0A0N5BJL7</accession>
<name>A0A0N5BJL7_STREA</name>
<evidence type="ECO:0000313" key="3">
    <source>
        <dbReference type="Proteomes" id="UP000046392"/>
    </source>
</evidence>